<keyword evidence="1" id="KW-1133">Transmembrane helix</keyword>
<feature type="transmembrane region" description="Helical" evidence="1">
    <location>
        <begin position="58"/>
        <end position="80"/>
    </location>
</feature>
<accession>A0A7C4L1E4</accession>
<dbReference type="PANTHER" id="PTHR14969">
    <property type="entry name" value="SPHINGOSINE-1-PHOSPHATE PHOSPHOHYDROLASE"/>
    <property type="match status" value="1"/>
</dbReference>
<dbReference type="AlphaFoldDB" id="A0A7C4L1E4"/>
<feature type="domain" description="Phosphatidic acid phosphatase type 2/haloperoxidase" evidence="2">
    <location>
        <begin position="56"/>
        <end position="165"/>
    </location>
</feature>
<proteinExistence type="predicted"/>
<feature type="transmembrane region" description="Helical" evidence="1">
    <location>
        <begin position="109"/>
        <end position="134"/>
    </location>
</feature>
<evidence type="ECO:0000259" key="2">
    <source>
        <dbReference type="SMART" id="SM00014"/>
    </source>
</evidence>
<comment type="caution">
    <text evidence="3">The sequence shown here is derived from an EMBL/GenBank/DDBJ whole genome shotgun (WGS) entry which is preliminary data.</text>
</comment>
<organism evidence="3">
    <name type="scientific">Bellilinea caldifistulae</name>
    <dbReference type="NCBI Taxonomy" id="360411"/>
    <lineage>
        <taxon>Bacteria</taxon>
        <taxon>Bacillati</taxon>
        <taxon>Chloroflexota</taxon>
        <taxon>Anaerolineae</taxon>
        <taxon>Anaerolineales</taxon>
        <taxon>Anaerolineaceae</taxon>
        <taxon>Bellilinea</taxon>
    </lineage>
</organism>
<keyword evidence="1" id="KW-0472">Membrane</keyword>
<dbReference type="EMBL" id="DSXR01000128">
    <property type="protein sequence ID" value="HGS88538.1"/>
    <property type="molecule type" value="Genomic_DNA"/>
</dbReference>
<name>A0A7C4L1E4_9CHLR</name>
<dbReference type="Pfam" id="PF01569">
    <property type="entry name" value="PAP2"/>
    <property type="match status" value="1"/>
</dbReference>
<dbReference type="SUPFAM" id="SSF48317">
    <property type="entry name" value="Acid phosphatase/Vanadium-dependent haloperoxidase"/>
    <property type="match status" value="1"/>
</dbReference>
<dbReference type="InterPro" id="IPR000326">
    <property type="entry name" value="PAP2/HPO"/>
</dbReference>
<protein>
    <submittedName>
        <fullName evidence="3">Phosphatase PAP2 family protein</fullName>
    </submittedName>
</protein>
<gene>
    <name evidence="3" type="ORF">ENT17_13125</name>
</gene>
<dbReference type="Gene3D" id="1.20.144.10">
    <property type="entry name" value="Phosphatidic acid phosphatase type 2/haloperoxidase"/>
    <property type="match status" value="1"/>
</dbReference>
<evidence type="ECO:0000256" key="1">
    <source>
        <dbReference type="SAM" id="Phobius"/>
    </source>
</evidence>
<evidence type="ECO:0000313" key="3">
    <source>
        <dbReference type="EMBL" id="HGS88538.1"/>
    </source>
</evidence>
<dbReference type="InterPro" id="IPR036938">
    <property type="entry name" value="PAP2/HPO_sf"/>
</dbReference>
<reference evidence="3" key="1">
    <citation type="journal article" date="2020" name="mSystems">
        <title>Genome- and Community-Level Interaction Insights into Carbon Utilization and Element Cycling Functions of Hydrothermarchaeota in Hydrothermal Sediment.</title>
        <authorList>
            <person name="Zhou Z."/>
            <person name="Liu Y."/>
            <person name="Xu W."/>
            <person name="Pan J."/>
            <person name="Luo Z.H."/>
            <person name="Li M."/>
        </authorList>
    </citation>
    <scope>NUCLEOTIDE SEQUENCE [LARGE SCALE GENOMIC DNA]</scope>
    <source>
        <strain evidence="3">SpSt-556</strain>
    </source>
</reference>
<feature type="transmembrane region" description="Helical" evidence="1">
    <location>
        <begin position="28"/>
        <end position="52"/>
    </location>
</feature>
<feature type="transmembrane region" description="Helical" evidence="1">
    <location>
        <begin position="146"/>
        <end position="165"/>
    </location>
</feature>
<dbReference type="SMART" id="SM00014">
    <property type="entry name" value="acidPPc"/>
    <property type="match status" value="1"/>
</dbReference>
<dbReference type="GO" id="GO:0042392">
    <property type="term" value="F:sphingosine-1-phosphate phosphatase activity"/>
    <property type="evidence" value="ECO:0007669"/>
    <property type="project" value="TreeGrafter"/>
</dbReference>
<dbReference type="PANTHER" id="PTHR14969:SF13">
    <property type="entry name" value="AT30094P"/>
    <property type="match status" value="1"/>
</dbReference>
<keyword evidence="1" id="KW-0812">Transmembrane</keyword>
<sequence length="179" mass="19951">MMQKLIQLDVDLSNRLRMEVDESFRWKLVAFLAHSGDSWFWLLGLGMVWLFSSAWRGFSAFLILDILLLAVLVMSIKFLVRRSRPPGEWGSIYRNTDPHSFPSGHAARAVMIASVVAANAPLWVAACVVVWALLVSLSRIFTGMHYLSDVVAGMALGLLSGGLFLSAREGMQALLPYFF</sequence>